<evidence type="ECO:0000256" key="1">
    <source>
        <dbReference type="SAM" id="MobiDB-lite"/>
    </source>
</evidence>
<keyword evidence="3" id="KW-1185">Reference proteome</keyword>
<feature type="region of interest" description="Disordered" evidence="1">
    <location>
        <begin position="49"/>
        <end position="76"/>
    </location>
</feature>
<proteinExistence type="predicted"/>
<dbReference type="EMBL" id="BJYU01000004">
    <property type="protein sequence ID" value="GEO12998.1"/>
    <property type="molecule type" value="Genomic_DNA"/>
</dbReference>
<protein>
    <submittedName>
        <fullName evidence="2">Uncharacterized protein</fullName>
    </submittedName>
</protein>
<accession>A0A512BM38</accession>
<organism evidence="2 3">
    <name type="scientific">Microvirga aerophila</name>
    <dbReference type="NCBI Taxonomy" id="670291"/>
    <lineage>
        <taxon>Bacteria</taxon>
        <taxon>Pseudomonadati</taxon>
        <taxon>Pseudomonadota</taxon>
        <taxon>Alphaproteobacteria</taxon>
        <taxon>Hyphomicrobiales</taxon>
        <taxon>Methylobacteriaceae</taxon>
        <taxon>Microvirga</taxon>
    </lineage>
</organism>
<feature type="region of interest" description="Disordered" evidence="1">
    <location>
        <begin position="1"/>
        <end position="31"/>
    </location>
</feature>
<dbReference type="AlphaFoldDB" id="A0A512BM38"/>
<gene>
    <name evidence="2" type="ORF">MAE02_06940</name>
</gene>
<name>A0A512BM38_9HYPH</name>
<evidence type="ECO:0000313" key="2">
    <source>
        <dbReference type="EMBL" id="GEO12998.1"/>
    </source>
</evidence>
<reference evidence="2 3" key="1">
    <citation type="submission" date="2019-07" db="EMBL/GenBank/DDBJ databases">
        <title>Whole genome shotgun sequence of Microvirga aerophila NBRC 106136.</title>
        <authorList>
            <person name="Hosoyama A."/>
            <person name="Uohara A."/>
            <person name="Ohji S."/>
            <person name="Ichikawa N."/>
        </authorList>
    </citation>
    <scope>NUCLEOTIDE SEQUENCE [LARGE SCALE GENOMIC DNA]</scope>
    <source>
        <strain evidence="2 3">NBRC 106136</strain>
    </source>
</reference>
<dbReference type="Proteomes" id="UP000321085">
    <property type="component" value="Unassembled WGS sequence"/>
</dbReference>
<evidence type="ECO:0000313" key="3">
    <source>
        <dbReference type="Proteomes" id="UP000321085"/>
    </source>
</evidence>
<sequence>MRVGHQVPQARVEEPFRLVNSHPSPGENAGQYVSQAMGLRNRKRDAALRGSAAFDPGAAKGGAGHAQKRTGQMQWS</sequence>
<comment type="caution">
    <text evidence="2">The sequence shown here is derived from an EMBL/GenBank/DDBJ whole genome shotgun (WGS) entry which is preliminary data.</text>
</comment>